<protein>
    <submittedName>
        <fullName evidence="1">Uncharacterized protein</fullName>
    </submittedName>
</protein>
<accession>A0AAX3T0P9</accession>
<dbReference type="AlphaFoldDB" id="A0AAX3T0P9"/>
<evidence type="ECO:0000313" key="2">
    <source>
        <dbReference type="Proteomes" id="UP001214629"/>
    </source>
</evidence>
<evidence type="ECO:0000313" key="1">
    <source>
        <dbReference type="EMBL" id="WFG96945.1"/>
    </source>
</evidence>
<keyword evidence="2" id="KW-1185">Reference proteome</keyword>
<dbReference type="RefSeq" id="WP_277939157.1">
    <property type="nucleotide sequence ID" value="NZ_CP096246.1"/>
</dbReference>
<proteinExistence type="predicted"/>
<sequence length="197" mass="21930">MCKLIKCLTLAGFLTGPIVTTTSLPSFNSNQEVFKDFNYDCGLEAIALTYIKEAVSEIESVDGSSLHAWQSYDTAFQLLWVAIEQSKIKAIEKANNIGDKKVREEIITLINSLKDSGAAKIIEKTAVLRTGNNEILMDLYLGSAKDTVHIILYSVQLSQDPDTFLVQVLNKGMAYGSELRAKQKLEADITLLMKLYW</sequence>
<reference evidence="1 2" key="1">
    <citation type="submission" date="2022-04" db="EMBL/GenBank/DDBJ databases">
        <title>Whole genome of Spiroplasma citri.</title>
        <authorList>
            <person name="Khanchezar A."/>
            <person name="Izadpanah K."/>
            <person name="Taghavi M."/>
            <person name="Ghorbani A."/>
            <person name="Beven L."/>
        </authorList>
    </citation>
    <scope>NUCLEOTIDE SEQUENCE [LARGE SCALE GENOMIC DNA]</scope>
    <source>
        <strain evidence="1 2">D4</strain>
    </source>
</reference>
<dbReference type="Proteomes" id="UP001214629">
    <property type="component" value="Chromosome"/>
</dbReference>
<gene>
    <name evidence="1" type="ORF">M0C40_02730</name>
</gene>
<dbReference type="EMBL" id="CP096246">
    <property type="protein sequence ID" value="WFG96945.1"/>
    <property type="molecule type" value="Genomic_DNA"/>
</dbReference>
<organism evidence="1 2">
    <name type="scientific">Spiroplasma citri</name>
    <dbReference type="NCBI Taxonomy" id="2133"/>
    <lineage>
        <taxon>Bacteria</taxon>
        <taxon>Bacillati</taxon>
        <taxon>Mycoplasmatota</taxon>
        <taxon>Mollicutes</taxon>
        <taxon>Entomoplasmatales</taxon>
        <taxon>Spiroplasmataceae</taxon>
        <taxon>Spiroplasma</taxon>
    </lineage>
</organism>
<name>A0AAX3T0P9_SPICI</name>